<evidence type="ECO:0000256" key="2">
    <source>
        <dbReference type="SAM" id="Coils"/>
    </source>
</evidence>
<evidence type="ECO:0000259" key="5">
    <source>
        <dbReference type="Pfam" id="PF00561"/>
    </source>
</evidence>
<dbReference type="PRINTS" id="PR00111">
    <property type="entry name" value="ABHYDROLASE"/>
</dbReference>
<feature type="transmembrane region" description="Helical" evidence="4">
    <location>
        <begin position="1711"/>
        <end position="1731"/>
    </location>
</feature>
<evidence type="ECO:0000256" key="3">
    <source>
        <dbReference type="SAM" id="MobiDB-lite"/>
    </source>
</evidence>
<feature type="compositionally biased region" description="Basic and acidic residues" evidence="3">
    <location>
        <begin position="775"/>
        <end position="790"/>
    </location>
</feature>
<evidence type="ECO:0000313" key="7">
    <source>
        <dbReference type="Proteomes" id="UP000601435"/>
    </source>
</evidence>
<feature type="coiled-coil region" evidence="2">
    <location>
        <begin position="1268"/>
        <end position="1299"/>
    </location>
</feature>
<organism evidence="6 7">
    <name type="scientific">Symbiodinium necroappetens</name>
    <dbReference type="NCBI Taxonomy" id="1628268"/>
    <lineage>
        <taxon>Eukaryota</taxon>
        <taxon>Sar</taxon>
        <taxon>Alveolata</taxon>
        <taxon>Dinophyceae</taxon>
        <taxon>Suessiales</taxon>
        <taxon>Symbiodiniaceae</taxon>
        <taxon>Symbiodinium</taxon>
    </lineage>
</organism>
<name>A0A812ZBU9_9DINO</name>
<feature type="region of interest" description="Disordered" evidence="3">
    <location>
        <begin position="771"/>
        <end position="794"/>
    </location>
</feature>
<protein>
    <recommendedName>
        <fullName evidence="5">AB hydrolase-1 domain-containing protein</fullName>
    </recommendedName>
</protein>
<feature type="coiled-coil region" evidence="2">
    <location>
        <begin position="1612"/>
        <end position="1670"/>
    </location>
</feature>
<dbReference type="SUPFAM" id="SSF53474">
    <property type="entry name" value="alpha/beta-Hydrolases"/>
    <property type="match status" value="1"/>
</dbReference>
<reference evidence="6" key="1">
    <citation type="submission" date="2021-02" db="EMBL/GenBank/DDBJ databases">
        <authorList>
            <person name="Dougan E. K."/>
            <person name="Rhodes N."/>
            <person name="Thang M."/>
            <person name="Chan C."/>
        </authorList>
    </citation>
    <scope>NUCLEOTIDE SEQUENCE</scope>
</reference>
<evidence type="ECO:0000256" key="4">
    <source>
        <dbReference type="SAM" id="Phobius"/>
    </source>
</evidence>
<feature type="domain" description="AB hydrolase-1" evidence="5">
    <location>
        <begin position="439"/>
        <end position="721"/>
    </location>
</feature>
<keyword evidence="4" id="KW-1133">Transmembrane helix</keyword>
<dbReference type="InterPro" id="IPR029058">
    <property type="entry name" value="AB_hydrolase_fold"/>
</dbReference>
<dbReference type="OrthoDB" id="430332at2759"/>
<feature type="coiled-coil region" evidence="2">
    <location>
        <begin position="1541"/>
        <end position="1572"/>
    </location>
</feature>
<comment type="caution">
    <text evidence="6">The sequence shown here is derived from an EMBL/GenBank/DDBJ whole genome shotgun (WGS) entry which is preliminary data.</text>
</comment>
<keyword evidence="7" id="KW-1185">Reference proteome</keyword>
<accession>A0A812ZBU9</accession>
<dbReference type="Proteomes" id="UP000601435">
    <property type="component" value="Unassembled WGS sequence"/>
</dbReference>
<dbReference type="GO" id="GO:0006654">
    <property type="term" value="P:phosphatidic acid biosynthetic process"/>
    <property type="evidence" value="ECO:0007669"/>
    <property type="project" value="TreeGrafter"/>
</dbReference>
<dbReference type="EMBL" id="CAJNJA010046807">
    <property type="protein sequence ID" value="CAE7819886.1"/>
    <property type="molecule type" value="Genomic_DNA"/>
</dbReference>
<sequence length="1746" mass="193605">MRADVLAMFAPRCQVPLPSAYKHPSARRLGPLLLLWLLAVLALAFAALLETAGAVSKRSGHKSSLAWASPIWRASGASDAAVLLNSTYSNALGSCQVVVWPDGRMEFELHGFGTADTTGKMLRDCRAAMKRIDDSVNCTALVDMRMGLGCSPLAVPVISRFMRDEGPRIQYSAVLGPRPLMALAQTIATAVHQTGVAFFIHRHDAEKWCQIPTRQQRPARTLLPLAAVPCTDYFAEQFSDDTPNASYDDITAEDKAEADKLRPQKQEALAILSKCRVSQKIGMLELQVNAVVASFLSISFPLSDFTHSVQSFQQFQHMCLGQEMMSARAIDQKEKGRYPASTVAVGHELDLDSESRAVMEAATKSLTTSIGFTGVWECLRGWWTRSSEKDLREAEAALLRRAVSSKVKVTEVPISDEHTVHTLCVSQGARTSGASGLAPVVLIHGYFMGSGSWAHSLDALASTGRHVYSIDWPGWGLSSKPDFPTGQGTRVCEQFFVEGIERWRRSVGLERVVLLGHSFGGYFAACYAMKHPENVEALILASPVGMGEKRGEQGLLNPERLQSLPWWQRTLIRTAHDMWSGGWTPMDLVRGLGPAGLWLAQWYMDRRFRLPRELGTMEADKDETAAYIHQLAARPAGSERCLGELLSFGAWAKEPIGPRLAQRWKELGSRAPPVTLLYGESDWMDAGAGVELARELARIRHPAPEVLMVEGAGHQLFLDNPAAFNAACYRALGSGLPSVAGFYRQLFQMAETLRELMQHVEALQAQESTQLQELRGARGDSARSSEDHQKRLSGVADELQSQALVLKSLQQASKDTTSQLREELQAQDPRAQIGELSKETAKLLSDLGRQVESLRSPEVPERVSELQRGFEALQRSVEALRTSESQHMAEIQRSAESNSQSLQYLRAQDTGQKLIELQRLVETQSRSLEAARSQDAMELRRVVEAQGAQLSEALRSQDSEKKLSDLRKSTEALADLLQEMKPRVQETSAGLGYITTAMATHRPGKPGGRTPPGQQCTVIVALSDTQVWIWAIALGCAGSKYQWYQPFRTVERRAWDGSAPRAERKARDIHAIVLERPEPEQEKRRRTESHQRQKEQREQVQQPQVPAAEERTWHEFLPHFARQYTSQRHGEQSEWGQLAAAPRASLRGTLLSAEAPDYASVAAREASLRAVSDLEQQEARAAATARDTLHALRQTSSKDILSKASDWHSIQDLVALSRQKDAKSLQDRLEATTKQLEQFSSQQTAAGFNATRAAELMDNLDKAVANVAQSVEVQRKRAKAAIKAARQDALGQVRQLEKRARAAVRSWRSDGRHAVNAQRQANMPEQLYESHDDQMRDAVGDTEQEVENAAEGLKDNINEHYGKLDDELEDASIGASSKALRHRAEKAQHRLQELARNLGVQAALLEALAKARFAAEEKSWKDLHAPQLLAAVPRSANMSSEVATAQAQEQHAADSFQNSLNSLKDMSTPEVIRKVNGWQTLQELVAGSKPKETDSWEKTLESKTKKLERFNNESRKSALDFDASHAAELADAVEKASWHVEHDAEEQKHRMKATLKDARRKAHQHVKALEAEAKAAAKSWKYHGRRAVRAQRAAHMPEHVYERHEDHMEDAVGDAEDKAEDAAERLEEQLSHHYEKLEDELADASFDASGKALRHRAEKAQHRLQELARNLGAHAALKEALAKARFAAEEKSWKESHAPQLLDAAASGDHLRGLLIASVFTASFVAALAFVQRRRPVKVDAPPLLG</sequence>
<dbReference type="Pfam" id="PF00561">
    <property type="entry name" value="Abhydrolase_1"/>
    <property type="match status" value="1"/>
</dbReference>
<keyword evidence="4" id="KW-0472">Membrane</keyword>
<dbReference type="InterPro" id="IPR000073">
    <property type="entry name" value="AB_hydrolase_1"/>
</dbReference>
<proteinExistence type="inferred from homology"/>
<keyword evidence="2" id="KW-0175">Coiled coil</keyword>
<gene>
    <name evidence="6" type="ORF">SNEC2469_LOCUS24384</name>
</gene>
<dbReference type="Gene3D" id="3.40.50.1820">
    <property type="entry name" value="alpha/beta hydrolase"/>
    <property type="match status" value="1"/>
</dbReference>
<comment type="similarity">
    <text evidence="1">Belongs to the peptidase S33 family. ABHD4/ABHD5 subfamily.</text>
</comment>
<dbReference type="PANTHER" id="PTHR42886">
    <property type="entry name" value="RE40534P-RELATED"/>
    <property type="match status" value="1"/>
</dbReference>
<evidence type="ECO:0000313" key="6">
    <source>
        <dbReference type="EMBL" id="CAE7819886.1"/>
    </source>
</evidence>
<dbReference type="PANTHER" id="PTHR42886:SF29">
    <property type="entry name" value="PUMMELIG, ISOFORM A"/>
    <property type="match status" value="1"/>
</dbReference>
<dbReference type="GO" id="GO:0052689">
    <property type="term" value="F:carboxylic ester hydrolase activity"/>
    <property type="evidence" value="ECO:0007669"/>
    <property type="project" value="TreeGrafter"/>
</dbReference>
<evidence type="ECO:0000256" key="1">
    <source>
        <dbReference type="ARBA" id="ARBA00038097"/>
    </source>
</evidence>
<dbReference type="GO" id="GO:0055088">
    <property type="term" value="P:lipid homeostasis"/>
    <property type="evidence" value="ECO:0007669"/>
    <property type="project" value="TreeGrafter"/>
</dbReference>
<feature type="region of interest" description="Disordered" evidence="3">
    <location>
        <begin position="1055"/>
        <end position="1108"/>
    </location>
</feature>
<dbReference type="GO" id="GO:0042171">
    <property type="term" value="F:lysophosphatidic acid acyltransferase activity"/>
    <property type="evidence" value="ECO:0007669"/>
    <property type="project" value="TreeGrafter"/>
</dbReference>
<feature type="compositionally biased region" description="Basic and acidic residues" evidence="3">
    <location>
        <begin position="1055"/>
        <end position="1098"/>
    </location>
</feature>
<keyword evidence="4" id="KW-0812">Transmembrane</keyword>